<reference evidence="1" key="2">
    <citation type="submission" date="2023-06" db="EMBL/GenBank/DDBJ databases">
        <authorList>
            <consortium name="Lawrence Berkeley National Laboratory"/>
            <person name="Haridas S."/>
            <person name="Hensen N."/>
            <person name="Bonometti L."/>
            <person name="Westerberg I."/>
            <person name="Brannstrom I.O."/>
            <person name="Guillou S."/>
            <person name="Cros-Aarteil S."/>
            <person name="Calhoun S."/>
            <person name="Kuo A."/>
            <person name="Mondo S."/>
            <person name="Pangilinan J."/>
            <person name="Riley R."/>
            <person name="Labutti K."/>
            <person name="Andreopoulos B."/>
            <person name="Lipzen A."/>
            <person name="Chen C."/>
            <person name="Yanf M."/>
            <person name="Daum C."/>
            <person name="Ng V."/>
            <person name="Clum A."/>
            <person name="Steindorff A."/>
            <person name="Ohm R."/>
            <person name="Martin F."/>
            <person name="Silar P."/>
            <person name="Natvig D."/>
            <person name="Lalanne C."/>
            <person name="Gautier V."/>
            <person name="Ament-Velasquez S.L."/>
            <person name="Kruys A."/>
            <person name="Hutchinson M.I."/>
            <person name="Powell A.J."/>
            <person name="Barry K."/>
            <person name="Miller A.N."/>
            <person name="Grigoriev I.V."/>
            <person name="Debuchy R."/>
            <person name="Gladieux P."/>
            <person name="Thoren M.H."/>
            <person name="Johannesson H."/>
        </authorList>
    </citation>
    <scope>NUCLEOTIDE SEQUENCE</scope>
    <source>
        <strain evidence="1">CBS 958.72</strain>
    </source>
</reference>
<evidence type="ECO:0000313" key="1">
    <source>
        <dbReference type="EMBL" id="KAK3379767.1"/>
    </source>
</evidence>
<reference evidence="1" key="1">
    <citation type="journal article" date="2023" name="Mol. Phylogenet. Evol.">
        <title>Genome-scale phylogeny and comparative genomics of the fungal order Sordariales.</title>
        <authorList>
            <person name="Hensen N."/>
            <person name="Bonometti L."/>
            <person name="Westerberg I."/>
            <person name="Brannstrom I.O."/>
            <person name="Guillou S."/>
            <person name="Cros-Aarteil S."/>
            <person name="Calhoun S."/>
            <person name="Haridas S."/>
            <person name="Kuo A."/>
            <person name="Mondo S."/>
            <person name="Pangilinan J."/>
            <person name="Riley R."/>
            <person name="LaButti K."/>
            <person name="Andreopoulos B."/>
            <person name="Lipzen A."/>
            <person name="Chen C."/>
            <person name="Yan M."/>
            <person name="Daum C."/>
            <person name="Ng V."/>
            <person name="Clum A."/>
            <person name="Steindorff A."/>
            <person name="Ohm R.A."/>
            <person name="Martin F."/>
            <person name="Silar P."/>
            <person name="Natvig D.O."/>
            <person name="Lalanne C."/>
            <person name="Gautier V."/>
            <person name="Ament-Velasquez S.L."/>
            <person name="Kruys A."/>
            <person name="Hutchinson M.I."/>
            <person name="Powell A.J."/>
            <person name="Barry K."/>
            <person name="Miller A.N."/>
            <person name="Grigoriev I.V."/>
            <person name="Debuchy R."/>
            <person name="Gladieux P."/>
            <person name="Hiltunen Thoren M."/>
            <person name="Johannesson H."/>
        </authorList>
    </citation>
    <scope>NUCLEOTIDE SEQUENCE</scope>
    <source>
        <strain evidence="1">CBS 958.72</strain>
    </source>
</reference>
<proteinExistence type="predicted"/>
<evidence type="ECO:0000313" key="2">
    <source>
        <dbReference type="Proteomes" id="UP001287356"/>
    </source>
</evidence>
<accession>A0AAE0NDZ2</accession>
<gene>
    <name evidence="1" type="ORF">B0T24DRAFT_717261</name>
</gene>
<sequence length="137" mass="15260">MFHGGSLAGYTTFFSIIPELNVSIVVLINSIALGDPAGWIHQPALETIIETKKPNDYVALAEEAAFSHASSIARILIDLQKARKDIPLQRPLSDFTGLYRDPNQNFVALVRQTPETTEPQLQILFQARESQAWNLTQ</sequence>
<dbReference type="EMBL" id="JAULSN010000002">
    <property type="protein sequence ID" value="KAK3379767.1"/>
    <property type="molecule type" value="Genomic_DNA"/>
</dbReference>
<keyword evidence="2" id="KW-1185">Reference proteome</keyword>
<dbReference type="AlphaFoldDB" id="A0AAE0NDZ2"/>
<name>A0AAE0NDZ2_9PEZI</name>
<organism evidence="1 2">
    <name type="scientific">Lasiosphaeria ovina</name>
    <dbReference type="NCBI Taxonomy" id="92902"/>
    <lineage>
        <taxon>Eukaryota</taxon>
        <taxon>Fungi</taxon>
        <taxon>Dikarya</taxon>
        <taxon>Ascomycota</taxon>
        <taxon>Pezizomycotina</taxon>
        <taxon>Sordariomycetes</taxon>
        <taxon>Sordariomycetidae</taxon>
        <taxon>Sordariales</taxon>
        <taxon>Lasiosphaeriaceae</taxon>
        <taxon>Lasiosphaeria</taxon>
    </lineage>
</organism>
<protein>
    <submittedName>
        <fullName evidence="1">Uncharacterized protein</fullName>
    </submittedName>
</protein>
<comment type="caution">
    <text evidence="1">The sequence shown here is derived from an EMBL/GenBank/DDBJ whole genome shotgun (WGS) entry which is preliminary data.</text>
</comment>
<dbReference type="Proteomes" id="UP001287356">
    <property type="component" value="Unassembled WGS sequence"/>
</dbReference>